<reference evidence="3" key="1">
    <citation type="submission" date="2011-02" db="EMBL/GenBank/DDBJ databases">
        <title>The complete genome of Planctomyces brasiliensis DSM 5305.</title>
        <authorList>
            <person name="Lucas S."/>
            <person name="Copeland A."/>
            <person name="Lapidus A."/>
            <person name="Bruce D."/>
            <person name="Goodwin L."/>
            <person name="Pitluck S."/>
            <person name="Kyrpides N."/>
            <person name="Mavromatis K."/>
            <person name="Pagani I."/>
            <person name="Ivanova N."/>
            <person name="Ovchinnikova G."/>
            <person name="Lu M."/>
            <person name="Detter J.C."/>
            <person name="Han C."/>
            <person name="Land M."/>
            <person name="Hauser L."/>
            <person name="Markowitz V."/>
            <person name="Cheng J.-F."/>
            <person name="Hugenholtz P."/>
            <person name="Woyke T."/>
            <person name="Wu D."/>
            <person name="Tindall B."/>
            <person name="Pomrenke H.G."/>
            <person name="Brambilla E."/>
            <person name="Klenk H.-P."/>
            <person name="Eisen J.A."/>
        </authorList>
    </citation>
    <scope>NUCLEOTIDE SEQUENCE [LARGE SCALE GENOMIC DNA]</scope>
    <source>
        <strain evidence="3">ATCC 49424 / DSM 5305 / JCM 21570 / NBRC 103401 / IFAM 1448</strain>
    </source>
</reference>
<dbReference type="InterPro" id="IPR030395">
    <property type="entry name" value="GP_PDE_dom"/>
</dbReference>
<keyword evidence="3" id="KW-1185">Reference proteome</keyword>
<dbReference type="Proteomes" id="UP000006860">
    <property type="component" value="Chromosome"/>
</dbReference>
<dbReference type="Gene3D" id="3.20.20.190">
    <property type="entry name" value="Phosphatidylinositol (PI) phosphodiesterase"/>
    <property type="match status" value="1"/>
</dbReference>
<dbReference type="GO" id="GO:0006629">
    <property type="term" value="P:lipid metabolic process"/>
    <property type="evidence" value="ECO:0007669"/>
    <property type="project" value="InterPro"/>
</dbReference>
<proteinExistence type="predicted"/>
<dbReference type="eggNOG" id="COG0584">
    <property type="taxonomic scope" value="Bacteria"/>
</dbReference>
<dbReference type="PANTHER" id="PTHR46211:SF1">
    <property type="entry name" value="GLYCEROPHOSPHODIESTER PHOSPHODIESTERASE, CYTOPLASMIC"/>
    <property type="match status" value="1"/>
</dbReference>
<dbReference type="InterPro" id="IPR017946">
    <property type="entry name" value="PLC-like_Pdiesterase_TIM-brl"/>
</dbReference>
<accession>F0SIU5</accession>
<dbReference type="KEGG" id="pbs:Plabr_3172"/>
<dbReference type="AlphaFoldDB" id="F0SIU5"/>
<sequence>MRYVSPTFCLLIVIATVNTSYAQYIVAHRGASHDAPENTIAAFQLAWERGADAIEGDFYLSADGEIVCIHDKTTKRVAPNQPELTVSKSTAAQLRKLDVGSWKNSQYAGEKVPTLREVLAQIPTGKRIFVEVKCGPEIVPTLQKQLAESGLENNQIVIIAFDRNVVTACRKVMPQYKCSWLTSYKRNERQNTWQPTADDVAATLQKTDATGLGTQGNLQVIDEEFVETVRNTGKEFHVWTINELEAAKRLIELGVDSITTDRPAYIRQALPVAAE</sequence>
<gene>
    <name evidence="2" type="ordered locus">Plabr_3172</name>
</gene>
<organism evidence="2 3">
    <name type="scientific">Rubinisphaera brasiliensis (strain ATCC 49424 / DSM 5305 / JCM 21570 / IAM 15109 / NBRC 103401 / IFAM 1448)</name>
    <name type="common">Planctomyces brasiliensis</name>
    <dbReference type="NCBI Taxonomy" id="756272"/>
    <lineage>
        <taxon>Bacteria</taxon>
        <taxon>Pseudomonadati</taxon>
        <taxon>Planctomycetota</taxon>
        <taxon>Planctomycetia</taxon>
        <taxon>Planctomycetales</taxon>
        <taxon>Planctomycetaceae</taxon>
        <taxon>Rubinisphaera</taxon>
    </lineage>
</organism>
<evidence type="ECO:0000313" key="3">
    <source>
        <dbReference type="Proteomes" id="UP000006860"/>
    </source>
</evidence>
<dbReference type="CDD" id="cd08582">
    <property type="entry name" value="GDPD_like_2"/>
    <property type="match status" value="1"/>
</dbReference>
<dbReference type="GO" id="GO:0008081">
    <property type="term" value="F:phosphoric diester hydrolase activity"/>
    <property type="evidence" value="ECO:0007669"/>
    <property type="project" value="InterPro"/>
</dbReference>
<evidence type="ECO:0000259" key="1">
    <source>
        <dbReference type="PROSITE" id="PS51704"/>
    </source>
</evidence>
<dbReference type="PANTHER" id="PTHR46211">
    <property type="entry name" value="GLYCEROPHOSPHORYL DIESTER PHOSPHODIESTERASE"/>
    <property type="match status" value="1"/>
</dbReference>
<name>F0SIU5_RUBBR</name>
<dbReference type="HOGENOM" id="CLU_030006_3_3_0"/>
<dbReference type="STRING" id="756272.Plabr_3172"/>
<dbReference type="PROSITE" id="PS51704">
    <property type="entry name" value="GP_PDE"/>
    <property type="match status" value="1"/>
</dbReference>
<feature type="domain" description="GP-PDE" evidence="1">
    <location>
        <begin position="23"/>
        <end position="270"/>
    </location>
</feature>
<dbReference type="EMBL" id="CP002546">
    <property type="protein sequence ID" value="ADY60769.1"/>
    <property type="molecule type" value="Genomic_DNA"/>
</dbReference>
<evidence type="ECO:0000313" key="2">
    <source>
        <dbReference type="EMBL" id="ADY60769.1"/>
    </source>
</evidence>
<dbReference type="RefSeq" id="WP_013629490.1">
    <property type="nucleotide sequence ID" value="NC_015174.1"/>
</dbReference>
<protein>
    <submittedName>
        <fullName evidence="2">Glycerophosphoryl diester phosphodiesterase</fullName>
    </submittedName>
</protein>
<dbReference type="Pfam" id="PF03009">
    <property type="entry name" value="GDPD"/>
    <property type="match status" value="1"/>
</dbReference>
<dbReference type="SUPFAM" id="SSF51695">
    <property type="entry name" value="PLC-like phosphodiesterases"/>
    <property type="match status" value="1"/>
</dbReference>